<evidence type="ECO:0000313" key="2">
    <source>
        <dbReference type="Proteomes" id="UP000003688"/>
    </source>
</evidence>
<dbReference type="STRING" id="320771.Cflav_PD1593"/>
<dbReference type="EMBL" id="ABOX02000032">
    <property type="protein sequence ID" value="EEF59101.1"/>
    <property type="molecule type" value="Genomic_DNA"/>
</dbReference>
<gene>
    <name evidence="1" type="ORF">Cflav_PD1593</name>
</gene>
<organism evidence="1 2">
    <name type="scientific">Pedosphaera parvula (strain Ellin514)</name>
    <dbReference type="NCBI Taxonomy" id="320771"/>
    <lineage>
        <taxon>Bacteria</taxon>
        <taxon>Pseudomonadati</taxon>
        <taxon>Verrucomicrobiota</taxon>
        <taxon>Pedosphaerae</taxon>
        <taxon>Pedosphaerales</taxon>
        <taxon>Pedosphaeraceae</taxon>
        <taxon>Pedosphaera</taxon>
    </lineage>
</organism>
<keyword evidence="2" id="KW-1185">Reference proteome</keyword>
<dbReference type="AlphaFoldDB" id="B9XLX3"/>
<reference evidence="1 2" key="1">
    <citation type="journal article" date="2011" name="J. Bacteriol.">
        <title>Genome sequence of 'Pedosphaera parvula' Ellin514, an aerobic Verrucomicrobial isolate from pasture soil.</title>
        <authorList>
            <person name="Kant R."/>
            <person name="van Passel M.W."/>
            <person name="Sangwan P."/>
            <person name="Palva A."/>
            <person name="Lucas S."/>
            <person name="Copeland A."/>
            <person name="Lapidus A."/>
            <person name="Glavina Del Rio T."/>
            <person name="Dalin E."/>
            <person name="Tice H."/>
            <person name="Bruce D."/>
            <person name="Goodwin L."/>
            <person name="Pitluck S."/>
            <person name="Chertkov O."/>
            <person name="Larimer F.W."/>
            <person name="Land M.L."/>
            <person name="Hauser L."/>
            <person name="Brettin T.S."/>
            <person name="Detter J.C."/>
            <person name="Han S."/>
            <person name="de Vos W.M."/>
            <person name="Janssen P.H."/>
            <person name="Smidt H."/>
        </authorList>
    </citation>
    <scope>NUCLEOTIDE SEQUENCE [LARGE SCALE GENOMIC DNA]</scope>
    <source>
        <strain evidence="1 2">Ellin514</strain>
    </source>
</reference>
<sequence length="265" mass="29946">MVFKEACATHNRMTTQLPDWKRPSHQPGGGNAMVFYALYGHFTKPINIMPEIYRTTGVPPGITVKLTNREQHPVLPFTEASFARIMQTNNPELFKRIQTAPECIVIQGEIADPSDLNYLRDTIGVATYFLDNGAIGLIDPQQLKLYDGATWRKEIFLPNPPNWLDHAVILVSRETENMLWIHTRGTRKFGRPDLSIRNVPSSYRQAVIDLCNRFIRLQANGEQIAEGQEIVLPTLPPGLACHHAGNLEDPDFNNVHIEIQFPLGN</sequence>
<name>B9XLX3_PEDPL</name>
<protein>
    <submittedName>
        <fullName evidence="1">Uncharacterized protein</fullName>
    </submittedName>
</protein>
<comment type="caution">
    <text evidence="1">The sequence shown here is derived from an EMBL/GenBank/DDBJ whole genome shotgun (WGS) entry which is preliminary data.</text>
</comment>
<accession>B9XLX3</accession>
<dbReference type="Proteomes" id="UP000003688">
    <property type="component" value="Unassembled WGS sequence"/>
</dbReference>
<proteinExistence type="predicted"/>
<evidence type="ECO:0000313" key="1">
    <source>
        <dbReference type="EMBL" id="EEF59101.1"/>
    </source>
</evidence>